<feature type="domain" description="Copper amine oxidase catalytic" evidence="4">
    <location>
        <begin position="331"/>
        <end position="440"/>
    </location>
</feature>
<reference evidence="5" key="1">
    <citation type="journal article" date="2019" name="Environ. Microbiol.">
        <title>Fungal ecological strategies reflected in gene transcription - a case study of two litter decomposers.</title>
        <authorList>
            <person name="Barbi F."/>
            <person name="Kohler A."/>
            <person name="Barry K."/>
            <person name="Baskaran P."/>
            <person name="Daum C."/>
            <person name="Fauchery L."/>
            <person name="Ihrmark K."/>
            <person name="Kuo A."/>
            <person name="LaButti K."/>
            <person name="Lipzen A."/>
            <person name="Morin E."/>
            <person name="Grigoriev I.V."/>
            <person name="Henrissat B."/>
            <person name="Lindahl B."/>
            <person name="Martin F."/>
        </authorList>
    </citation>
    <scope>NUCLEOTIDE SEQUENCE</scope>
    <source>
        <strain evidence="5">JB14</strain>
    </source>
</reference>
<dbReference type="OrthoDB" id="3341590at2759"/>
<keyword evidence="6" id="KW-1185">Reference proteome</keyword>
<dbReference type="SUPFAM" id="SSF49998">
    <property type="entry name" value="Amine oxidase catalytic domain"/>
    <property type="match status" value="1"/>
</dbReference>
<evidence type="ECO:0000256" key="2">
    <source>
        <dbReference type="PIRSR" id="PIRSR600269-51"/>
    </source>
</evidence>
<feature type="active site" description="Proton acceptor" evidence="1">
    <location>
        <position position="129"/>
    </location>
</feature>
<dbReference type="GO" id="GO:0008131">
    <property type="term" value="F:primary methylamine oxidase activity"/>
    <property type="evidence" value="ECO:0007669"/>
    <property type="project" value="InterPro"/>
</dbReference>
<dbReference type="GO" id="GO:0048038">
    <property type="term" value="F:quinone binding"/>
    <property type="evidence" value="ECO:0007669"/>
    <property type="project" value="InterPro"/>
</dbReference>
<feature type="modified residue" description="2',4',5'-topaquinone" evidence="2">
    <location>
        <position position="212"/>
    </location>
</feature>
<dbReference type="Pfam" id="PF01179">
    <property type="entry name" value="Cu_amine_oxid"/>
    <property type="match status" value="2"/>
</dbReference>
<dbReference type="PANTHER" id="PTHR10638">
    <property type="entry name" value="COPPER AMINE OXIDASE"/>
    <property type="match status" value="1"/>
</dbReference>
<proteinExistence type="inferred from homology"/>
<protein>
    <recommendedName>
        <fullName evidence="3">Amine oxidase</fullName>
        <ecNumber evidence="3">1.4.3.-</ecNumber>
    </recommendedName>
</protein>
<accession>A0A6A4GEQ9</accession>
<dbReference type="GO" id="GO:0009308">
    <property type="term" value="P:amine metabolic process"/>
    <property type="evidence" value="ECO:0007669"/>
    <property type="project" value="UniProtKB-UniRule"/>
</dbReference>
<evidence type="ECO:0000259" key="4">
    <source>
        <dbReference type="Pfam" id="PF01179"/>
    </source>
</evidence>
<dbReference type="Gene3D" id="2.70.98.20">
    <property type="entry name" value="Copper amine oxidase, catalytic domain"/>
    <property type="match status" value="2"/>
</dbReference>
<comment type="similarity">
    <text evidence="3">Belongs to the copper/topaquinone oxidase family.</text>
</comment>
<dbReference type="Proteomes" id="UP000799118">
    <property type="component" value="Unassembled WGS sequence"/>
</dbReference>
<keyword evidence="3" id="KW-0479">Metal-binding</keyword>
<keyword evidence="3" id="KW-0560">Oxidoreductase</keyword>
<dbReference type="PANTHER" id="PTHR10638:SF20">
    <property type="entry name" value="AMINE OXIDASE"/>
    <property type="match status" value="1"/>
</dbReference>
<dbReference type="InterPro" id="IPR036460">
    <property type="entry name" value="Cu_amine_oxidase_C_sf"/>
</dbReference>
<name>A0A6A4GEQ9_9AGAR</name>
<evidence type="ECO:0000313" key="5">
    <source>
        <dbReference type="EMBL" id="KAE9383984.1"/>
    </source>
</evidence>
<comment type="cofactor">
    <cofactor evidence="3">
        <name>Cu cation</name>
        <dbReference type="ChEBI" id="CHEBI:23378"/>
    </cofactor>
    <text evidence="3">Contains 1 topaquinone per subunit.</text>
</comment>
<comment type="PTM">
    <text evidence="2 3">Topaquinone (TPQ) is generated by copper-dependent autoxidation of a specific tyrosyl residue.</text>
</comment>
<dbReference type="AlphaFoldDB" id="A0A6A4GEQ9"/>
<evidence type="ECO:0000256" key="1">
    <source>
        <dbReference type="PIRSR" id="PIRSR600269-50"/>
    </source>
</evidence>
<evidence type="ECO:0000313" key="6">
    <source>
        <dbReference type="Proteomes" id="UP000799118"/>
    </source>
</evidence>
<feature type="active site" description="Schiff-base intermediate with substrate; via topaquinone" evidence="1">
    <location>
        <position position="212"/>
    </location>
</feature>
<gene>
    <name evidence="5" type="ORF">BT96DRAFT_982395</name>
</gene>
<dbReference type="InterPro" id="IPR015798">
    <property type="entry name" value="Cu_amine_oxidase_C"/>
</dbReference>
<dbReference type="GO" id="GO:0005886">
    <property type="term" value="C:plasma membrane"/>
    <property type="evidence" value="ECO:0007669"/>
    <property type="project" value="TreeGrafter"/>
</dbReference>
<keyword evidence="3" id="KW-0186">Copper</keyword>
<dbReference type="InterPro" id="IPR000269">
    <property type="entry name" value="Cu_amine_oxidase"/>
</dbReference>
<dbReference type="EC" id="1.4.3.-" evidence="3"/>
<dbReference type="GO" id="GO:0005507">
    <property type="term" value="F:copper ion binding"/>
    <property type="evidence" value="ECO:0007669"/>
    <property type="project" value="InterPro"/>
</dbReference>
<feature type="domain" description="Copper amine oxidase catalytic" evidence="4">
    <location>
        <begin position="60"/>
        <end position="269"/>
    </location>
</feature>
<keyword evidence="1 3" id="KW-0801">TPQ</keyword>
<evidence type="ECO:0000256" key="3">
    <source>
        <dbReference type="RuleBase" id="RU000672"/>
    </source>
</evidence>
<organism evidence="5 6">
    <name type="scientific">Gymnopus androsaceus JB14</name>
    <dbReference type="NCBI Taxonomy" id="1447944"/>
    <lineage>
        <taxon>Eukaryota</taxon>
        <taxon>Fungi</taxon>
        <taxon>Dikarya</taxon>
        <taxon>Basidiomycota</taxon>
        <taxon>Agaricomycotina</taxon>
        <taxon>Agaricomycetes</taxon>
        <taxon>Agaricomycetidae</taxon>
        <taxon>Agaricales</taxon>
        <taxon>Marasmiineae</taxon>
        <taxon>Omphalotaceae</taxon>
        <taxon>Gymnopus</taxon>
    </lineage>
</organism>
<dbReference type="EMBL" id="ML770262">
    <property type="protein sequence ID" value="KAE9383984.1"/>
    <property type="molecule type" value="Genomic_DNA"/>
</dbReference>
<sequence length="502" mass="57532">MEGSAGIRISFEVPRILIVVLEEAEVEKEKRSRKDTEDYSWTTRKRVGEPRDLDHLPGPRLVSFAGLRFRVDRTTQYVSWMGWGMYLGFDRDMGLSLWDIRLKGERIIYQAFPRLAGNDPMQTTTAWQDRYFGMGSAVRDMLPGYDCPLEAVYLPATTYSGLGSIVRERAICVFEMDSGRPVTRHTGYMEGEFGAVKGHLLTVRSISTVGNYDYVFDYMFQIDGTIEVRVSASGYLQGGYWEPSQEGYGGRIRDTTMGNLHDHVINFKYAPLFKAVCRPRYRWILQLSARELPPPKNLFSQPWFDPIEEEDDDWGKDESKLKYPRKFQGGTVVGSRRLLNNANWARYNLAVSRRKDTEISSSSMWNMNLPGAPTVDFHRFFDGEKIVQEDLVAWVNVGMHHLVLIFSLSPHAEHSPNTKTTIAMSSFLLTPLNYFDSDISLDSRNAILLTAPKTPGDDWVYDDNGVKQDFTCIPQQPKPFEYSAFRTYDAEGNLAKPETWRR</sequence>